<dbReference type="SMART" id="SM00635">
    <property type="entry name" value="BID_2"/>
    <property type="match status" value="2"/>
</dbReference>
<dbReference type="CDD" id="cd07474">
    <property type="entry name" value="Peptidases_S8_subtilisin_Vpr-like"/>
    <property type="match status" value="1"/>
</dbReference>
<evidence type="ECO:0000256" key="8">
    <source>
        <dbReference type="PROSITE-ProRule" id="PRU01240"/>
    </source>
</evidence>
<feature type="region of interest" description="Disordered" evidence="10">
    <location>
        <begin position="555"/>
        <end position="579"/>
    </location>
</feature>
<feature type="compositionally biased region" description="Polar residues" evidence="10">
    <location>
        <begin position="563"/>
        <end position="575"/>
    </location>
</feature>
<keyword evidence="14" id="KW-1185">Reference proteome</keyword>
<dbReference type="PROSITE" id="PS00138">
    <property type="entry name" value="SUBTILASE_SER"/>
    <property type="match status" value="1"/>
</dbReference>
<evidence type="ECO:0000256" key="6">
    <source>
        <dbReference type="ARBA" id="ARBA00022801"/>
    </source>
</evidence>
<dbReference type="Gene3D" id="3.50.30.30">
    <property type="match status" value="1"/>
</dbReference>
<evidence type="ECO:0000256" key="11">
    <source>
        <dbReference type="SAM" id="SignalP"/>
    </source>
</evidence>
<keyword evidence="3" id="KW-0964">Secreted</keyword>
<dbReference type="InterPro" id="IPR046450">
    <property type="entry name" value="PA_dom_sf"/>
</dbReference>
<dbReference type="Proteomes" id="UP001597221">
    <property type="component" value="Unassembled WGS sequence"/>
</dbReference>
<feature type="domain" description="BIG2" evidence="12">
    <location>
        <begin position="1129"/>
        <end position="1212"/>
    </location>
</feature>
<feature type="chain" id="PRO_5045497670" evidence="11">
    <location>
        <begin position="29"/>
        <end position="1224"/>
    </location>
</feature>
<dbReference type="CDD" id="cd02133">
    <property type="entry name" value="PA_C5a_like"/>
    <property type="match status" value="1"/>
</dbReference>
<dbReference type="InterPro" id="IPR050131">
    <property type="entry name" value="Peptidase_S8_subtilisin-like"/>
</dbReference>
<dbReference type="RefSeq" id="WP_379598439.1">
    <property type="nucleotide sequence ID" value="NZ_JBHUDE010000144.1"/>
</dbReference>
<dbReference type="PROSITE" id="PS00137">
    <property type="entry name" value="SUBTILASE_HIS"/>
    <property type="match status" value="1"/>
</dbReference>
<keyword evidence="5 11" id="KW-0732">Signal</keyword>
<evidence type="ECO:0000259" key="12">
    <source>
        <dbReference type="SMART" id="SM00635"/>
    </source>
</evidence>
<dbReference type="Pfam" id="PF02225">
    <property type="entry name" value="PA"/>
    <property type="match status" value="1"/>
</dbReference>
<evidence type="ECO:0000256" key="7">
    <source>
        <dbReference type="ARBA" id="ARBA00022825"/>
    </source>
</evidence>
<dbReference type="InterPro" id="IPR003343">
    <property type="entry name" value="Big_2"/>
</dbReference>
<accession>A0ABW4HTU7</accession>
<dbReference type="InterPro" id="IPR022398">
    <property type="entry name" value="Peptidase_S8_His-AS"/>
</dbReference>
<dbReference type="PANTHER" id="PTHR43806:SF65">
    <property type="entry name" value="SERINE PROTEASE APRX"/>
    <property type="match status" value="1"/>
</dbReference>
<keyword evidence="2" id="KW-0134">Cell wall</keyword>
<organism evidence="13 14">
    <name type="scientific">Oceanobacillus luteolus</name>
    <dbReference type="NCBI Taxonomy" id="1274358"/>
    <lineage>
        <taxon>Bacteria</taxon>
        <taxon>Bacillati</taxon>
        <taxon>Bacillota</taxon>
        <taxon>Bacilli</taxon>
        <taxon>Bacillales</taxon>
        <taxon>Bacillaceae</taxon>
        <taxon>Oceanobacillus</taxon>
    </lineage>
</organism>
<sequence length="1224" mass="131399">MGNKKLIKLFSSFLAFLMVVSLVFPVSASRTNVETFKEQVFNEENMELKAAIVEQLENSEGLTKLHKDLQGKSGNEMVPVIIHLSEKPVALEKGIQSLKGKVLSNSKIDAIRDKINKQHGRVDREMVLKGITFDKGFSYDTVLNGFAAEVKADDLVKLLDIAEITLVEPDTIVYATDEKGSGDEPSDLQKDIEFETQMDTSIPHLGIEAVWEEGYKGAGIKVAVLDTGIDPDHPEFQGIYKGGKNFIVHSSDYSRERADDDARETSPAERPDHMPEVNASGRTFWTDHGTHVAGTIAAIGANEYGIQGVAPEIDLYAYRVLGAYGSGATSGIISAVEHAVNEEMDIINLSLGGGSNSENDSLAYALNNAMMADVVAVVSSGNSGPNRATVTTPGTSRLGITVGNTTNPETQHSAVVSVSVPSNDYGYSKELKFMGTTYGQDLAEQLDGEYELVSIPGFGSLADYEGIDVEGKVALISRGELPFVDKIANAKENGAVATIIHNFSGGTNAPDVSDVFLGDTFSFIPTIDMSVTDGEAIRSALEVGPGTVSFAEFGSTRTEGDEINSSSSRGPSTPNFDIKPDVLAPGTNIMSSIPAYKWDFPDASYEESYDRFTGTSMAAPHIAGIAALVKQANPDWDAFDVKVALSNTATLLDTERYDVFAQGPGRVDPFAAAFPSVLAYAEDEAVLDASGEIVPNIKGTVTFGPQDLSDEISVTKQIRVKDLEGIGGDFSVEVEETKPFSDAYLSIDKESFTLAPDGEEVINVTLVAGGQDTQAGDEFLGYIRINGGENHISLPFAADFSPEEDVVYEVRDMSISETDLSFNGDGVNDQARLDFTITGDVLTNYLEIWNFEDPYGGYYGDGYIGYLHAGNSLGAGSYYLNITGDYTPWAPPQELTTIPDGVYSIDYTALAPNGEVIGDWVGPIFVKSTTPDISGEVTEDKITGQVTDDYLHYIDVLAEWGYSYDLNEKLSASYKFITDGAESEVDFLTLEQDGSFEIELNQEADSVIVIVEDAAGNIGEVEIAIEQGDEDPEPVVSLSVNPESVELEEGEEASVVVTQTTTIGDESTEEDVTALAEYEVADESIVSIEAGVITGIKAGETTVKITYGENEVALDVIVTEGDSEPDPDAEVSLEVSDPVVLVNKGETKQVTVTELTTIDGETTERDVTAEANYTVADDRIVEVHEGVISGKNRGITVITVEYGENTVEITVAVADSSGPRHRLP</sequence>
<comment type="caution">
    <text evidence="13">The sequence shown here is derived from an EMBL/GenBank/DDBJ whole genome shotgun (WGS) entry which is preliminary data.</text>
</comment>
<dbReference type="EMBL" id="JBHUDE010000144">
    <property type="protein sequence ID" value="MFD1609009.1"/>
    <property type="molecule type" value="Genomic_DNA"/>
</dbReference>
<dbReference type="InterPro" id="IPR023828">
    <property type="entry name" value="Peptidase_S8_Ser-AS"/>
</dbReference>
<feature type="region of interest" description="Disordered" evidence="10">
    <location>
        <begin position="253"/>
        <end position="277"/>
    </location>
</feature>
<feature type="signal peptide" evidence="11">
    <location>
        <begin position="1"/>
        <end position="28"/>
    </location>
</feature>
<dbReference type="SUPFAM" id="SSF52025">
    <property type="entry name" value="PA domain"/>
    <property type="match status" value="1"/>
</dbReference>
<proteinExistence type="inferred from homology"/>
<dbReference type="InterPro" id="IPR036852">
    <property type="entry name" value="Peptidase_S8/S53_dom_sf"/>
</dbReference>
<keyword evidence="7 8" id="KW-0720">Serine protease</keyword>
<evidence type="ECO:0000256" key="1">
    <source>
        <dbReference type="ARBA" id="ARBA00011073"/>
    </source>
</evidence>
<evidence type="ECO:0000256" key="3">
    <source>
        <dbReference type="ARBA" id="ARBA00022525"/>
    </source>
</evidence>
<evidence type="ECO:0000256" key="2">
    <source>
        <dbReference type="ARBA" id="ARBA00022512"/>
    </source>
</evidence>
<evidence type="ECO:0000256" key="4">
    <source>
        <dbReference type="ARBA" id="ARBA00022670"/>
    </source>
</evidence>
<dbReference type="InterPro" id="IPR015500">
    <property type="entry name" value="Peptidase_S8_subtilisin-rel"/>
</dbReference>
<dbReference type="InterPro" id="IPR000209">
    <property type="entry name" value="Peptidase_S8/S53_dom"/>
</dbReference>
<evidence type="ECO:0000313" key="14">
    <source>
        <dbReference type="Proteomes" id="UP001597221"/>
    </source>
</evidence>
<dbReference type="PROSITE" id="PS51892">
    <property type="entry name" value="SUBTILASE"/>
    <property type="match status" value="1"/>
</dbReference>
<feature type="active site" description="Charge relay system" evidence="8">
    <location>
        <position position="226"/>
    </location>
</feature>
<dbReference type="InterPro" id="IPR034213">
    <property type="entry name" value="S8_Vpr-like"/>
</dbReference>
<name>A0ABW4HTU7_9BACI</name>
<dbReference type="InterPro" id="IPR003137">
    <property type="entry name" value="PA_domain"/>
</dbReference>
<reference evidence="14" key="1">
    <citation type="journal article" date="2019" name="Int. J. Syst. Evol. Microbiol.">
        <title>The Global Catalogue of Microorganisms (GCM) 10K type strain sequencing project: providing services to taxonomists for standard genome sequencing and annotation.</title>
        <authorList>
            <consortium name="The Broad Institute Genomics Platform"/>
            <consortium name="The Broad Institute Genome Sequencing Center for Infectious Disease"/>
            <person name="Wu L."/>
            <person name="Ma J."/>
        </authorList>
    </citation>
    <scope>NUCLEOTIDE SEQUENCE [LARGE SCALE GENOMIC DNA]</scope>
    <source>
        <strain evidence="14">CGMCC 1.12376</strain>
    </source>
</reference>
<dbReference type="InterPro" id="IPR023827">
    <property type="entry name" value="Peptidase_S8_Asp-AS"/>
</dbReference>
<dbReference type="Pfam" id="PF00082">
    <property type="entry name" value="Peptidase_S8"/>
    <property type="match status" value="1"/>
</dbReference>
<protein>
    <submittedName>
        <fullName evidence="13">S8 family serine peptidase</fullName>
    </submittedName>
</protein>
<dbReference type="Gene3D" id="2.60.40.1080">
    <property type="match status" value="2"/>
</dbReference>
<evidence type="ECO:0000313" key="13">
    <source>
        <dbReference type="EMBL" id="MFD1609009.1"/>
    </source>
</evidence>
<keyword evidence="6 8" id="KW-0378">Hydrolase</keyword>
<dbReference type="PRINTS" id="PR00723">
    <property type="entry name" value="SUBTILISIN"/>
</dbReference>
<evidence type="ECO:0000256" key="10">
    <source>
        <dbReference type="SAM" id="MobiDB-lite"/>
    </source>
</evidence>
<dbReference type="SUPFAM" id="SSF52743">
    <property type="entry name" value="Subtilisin-like"/>
    <property type="match status" value="1"/>
</dbReference>
<gene>
    <name evidence="13" type="ORF">ACFSBH_15450</name>
</gene>
<comment type="similarity">
    <text evidence="1 8 9">Belongs to the peptidase S8 family.</text>
</comment>
<dbReference type="PANTHER" id="PTHR43806">
    <property type="entry name" value="PEPTIDASE S8"/>
    <property type="match status" value="1"/>
</dbReference>
<feature type="active site" description="Charge relay system" evidence="8">
    <location>
        <position position="616"/>
    </location>
</feature>
<feature type="domain" description="BIG2" evidence="12">
    <location>
        <begin position="1034"/>
        <end position="1117"/>
    </location>
</feature>
<evidence type="ECO:0000256" key="9">
    <source>
        <dbReference type="RuleBase" id="RU003355"/>
    </source>
</evidence>
<feature type="compositionally biased region" description="Basic and acidic residues" evidence="10">
    <location>
        <begin position="253"/>
        <end position="275"/>
    </location>
</feature>
<evidence type="ECO:0000256" key="5">
    <source>
        <dbReference type="ARBA" id="ARBA00022729"/>
    </source>
</evidence>
<feature type="active site" description="Charge relay system" evidence="8">
    <location>
        <position position="288"/>
    </location>
</feature>
<dbReference type="PROSITE" id="PS00136">
    <property type="entry name" value="SUBTILASE_ASP"/>
    <property type="match status" value="1"/>
</dbReference>
<dbReference type="Gene3D" id="3.40.50.200">
    <property type="entry name" value="Peptidase S8/S53 domain"/>
    <property type="match status" value="1"/>
</dbReference>
<keyword evidence="4 8" id="KW-0645">Protease</keyword>